<keyword evidence="1" id="KW-1133">Transmembrane helix</keyword>
<keyword evidence="1" id="KW-0812">Transmembrane</keyword>
<dbReference type="AlphaFoldDB" id="A0A218XP74"/>
<evidence type="ECO:0000256" key="1">
    <source>
        <dbReference type="SAM" id="Phobius"/>
    </source>
</evidence>
<gene>
    <name evidence="2" type="ORF">CDL15_Pgr015665</name>
</gene>
<dbReference type="EMBL" id="MTKT01001080">
    <property type="protein sequence ID" value="OWM86630.1"/>
    <property type="molecule type" value="Genomic_DNA"/>
</dbReference>
<sequence length="108" mass="11766">MILAGNVPRSALLSRNNSIGVFALGTSDLYLNFLALKFCAVTLVSSSVTGSILLILLQRLACRGVNRHIFPWSSNANYLRMLVLPFLIQVNIDVSLVVSSISRSLDQS</sequence>
<name>A0A218XP74_PUNGR</name>
<reference evidence="3" key="1">
    <citation type="journal article" date="2017" name="Plant J.">
        <title>The pomegranate (Punica granatum L.) genome and the genomics of punicalagin biosynthesis.</title>
        <authorList>
            <person name="Qin G."/>
            <person name="Xu C."/>
            <person name="Ming R."/>
            <person name="Tang H."/>
            <person name="Guyot R."/>
            <person name="Kramer E.M."/>
            <person name="Hu Y."/>
            <person name="Yi X."/>
            <person name="Qi Y."/>
            <person name="Xu X."/>
            <person name="Gao Z."/>
            <person name="Pan H."/>
            <person name="Jian J."/>
            <person name="Tian Y."/>
            <person name="Yue Z."/>
            <person name="Xu Y."/>
        </authorList>
    </citation>
    <scope>NUCLEOTIDE SEQUENCE [LARGE SCALE GENOMIC DNA]</scope>
    <source>
        <strain evidence="3">cv. Dabenzi</strain>
    </source>
</reference>
<feature type="transmembrane region" description="Helical" evidence="1">
    <location>
        <begin position="34"/>
        <end position="57"/>
    </location>
</feature>
<evidence type="ECO:0000313" key="2">
    <source>
        <dbReference type="EMBL" id="OWM86630.1"/>
    </source>
</evidence>
<accession>A0A218XP74</accession>
<feature type="transmembrane region" description="Helical" evidence="1">
    <location>
        <begin position="78"/>
        <end position="101"/>
    </location>
</feature>
<evidence type="ECO:0000313" key="3">
    <source>
        <dbReference type="Proteomes" id="UP000197138"/>
    </source>
</evidence>
<proteinExistence type="predicted"/>
<keyword evidence="1" id="KW-0472">Membrane</keyword>
<dbReference type="Proteomes" id="UP000197138">
    <property type="component" value="Unassembled WGS sequence"/>
</dbReference>
<protein>
    <submittedName>
        <fullName evidence="2">Uncharacterized protein</fullName>
    </submittedName>
</protein>
<comment type="caution">
    <text evidence="2">The sequence shown here is derived from an EMBL/GenBank/DDBJ whole genome shotgun (WGS) entry which is preliminary data.</text>
</comment>
<organism evidence="2 3">
    <name type="scientific">Punica granatum</name>
    <name type="common">Pomegranate</name>
    <dbReference type="NCBI Taxonomy" id="22663"/>
    <lineage>
        <taxon>Eukaryota</taxon>
        <taxon>Viridiplantae</taxon>
        <taxon>Streptophyta</taxon>
        <taxon>Embryophyta</taxon>
        <taxon>Tracheophyta</taxon>
        <taxon>Spermatophyta</taxon>
        <taxon>Magnoliopsida</taxon>
        <taxon>eudicotyledons</taxon>
        <taxon>Gunneridae</taxon>
        <taxon>Pentapetalae</taxon>
        <taxon>rosids</taxon>
        <taxon>malvids</taxon>
        <taxon>Myrtales</taxon>
        <taxon>Lythraceae</taxon>
        <taxon>Punica</taxon>
    </lineage>
</organism>